<protein>
    <submittedName>
        <fullName evidence="1">Uncharacterized protein</fullName>
    </submittedName>
</protein>
<organism evidence="1 2">
    <name type="scientific">Odynerus spinipes</name>
    <dbReference type="NCBI Taxonomy" id="1348599"/>
    <lineage>
        <taxon>Eukaryota</taxon>
        <taxon>Metazoa</taxon>
        <taxon>Ecdysozoa</taxon>
        <taxon>Arthropoda</taxon>
        <taxon>Hexapoda</taxon>
        <taxon>Insecta</taxon>
        <taxon>Pterygota</taxon>
        <taxon>Neoptera</taxon>
        <taxon>Endopterygota</taxon>
        <taxon>Hymenoptera</taxon>
        <taxon>Apocrita</taxon>
        <taxon>Aculeata</taxon>
        <taxon>Vespoidea</taxon>
        <taxon>Vespidae</taxon>
        <taxon>Eumeninae</taxon>
        <taxon>Odynerus</taxon>
    </lineage>
</organism>
<evidence type="ECO:0000313" key="2">
    <source>
        <dbReference type="Proteomes" id="UP001258017"/>
    </source>
</evidence>
<dbReference type="EMBL" id="JAIFRP010000232">
    <property type="protein sequence ID" value="KAK2578557.1"/>
    <property type="molecule type" value="Genomic_DNA"/>
</dbReference>
<dbReference type="SUPFAM" id="SSF56219">
    <property type="entry name" value="DNase I-like"/>
    <property type="match status" value="1"/>
</dbReference>
<gene>
    <name evidence="1" type="ORF">KPH14_011620</name>
</gene>
<keyword evidence="2" id="KW-1185">Reference proteome</keyword>
<dbReference type="InterPro" id="IPR036691">
    <property type="entry name" value="Endo/exonu/phosph_ase_sf"/>
</dbReference>
<accession>A0AAD9RF69</accession>
<reference evidence="1" key="2">
    <citation type="journal article" date="2023" name="Commun. Biol.">
        <title>Intrasexual cuticular hydrocarbon dimorphism in a wasp sheds light on hydrocarbon biosynthesis genes in Hymenoptera.</title>
        <authorList>
            <person name="Moris V.C."/>
            <person name="Podsiadlowski L."/>
            <person name="Martin S."/>
            <person name="Oeyen J.P."/>
            <person name="Donath A."/>
            <person name="Petersen M."/>
            <person name="Wilbrandt J."/>
            <person name="Misof B."/>
            <person name="Liedtke D."/>
            <person name="Thamm M."/>
            <person name="Scheiner R."/>
            <person name="Schmitt T."/>
            <person name="Niehuis O."/>
        </authorList>
    </citation>
    <scope>NUCLEOTIDE SEQUENCE</scope>
    <source>
        <strain evidence="1">GBR_01_08_01A</strain>
    </source>
</reference>
<evidence type="ECO:0000313" key="1">
    <source>
        <dbReference type="EMBL" id="KAK2578557.1"/>
    </source>
</evidence>
<reference evidence="1" key="1">
    <citation type="submission" date="2021-08" db="EMBL/GenBank/DDBJ databases">
        <authorList>
            <person name="Misof B."/>
            <person name="Oliver O."/>
            <person name="Podsiadlowski L."/>
            <person name="Donath A."/>
            <person name="Peters R."/>
            <person name="Mayer C."/>
            <person name="Rust J."/>
            <person name="Gunkel S."/>
            <person name="Lesny P."/>
            <person name="Martin S."/>
            <person name="Oeyen J.P."/>
            <person name="Petersen M."/>
            <person name="Panagiotis P."/>
            <person name="Wilbrandt J."/>
            <person name="Tanja T."/>
        </authorList>
    </citation>
    <scope>NUCLEOTIDE SEQUENCE</scope>
    <source>
        <strain evidence="1">GBR_01_08_01A</strain>
        <tissue evidence="1">Thorax + abdomen</tissue>
    </source>
</reference>
<sequence>MAGGINSDGRQRARAVSRRRAVHLKLEAPLQTTPCFAACPPRDGVSLQVLGLRAVHISLVRCDKLASVQPSAAGRREPYARKLGKSYTSVGLGTRTRVSASRSEYPWAAVAICNPAFQMISISQLSTPDCACAEVQAPGFSFYVVSHYFQYSDEIEGHLRHHETVFRSPRRKRLLVALDANA</sequence>
<proteinExistence type="predicted"/>
<comment type="caution">
    <text evidence="1">The sequence shown here is derived from an EMBL/GenBank/DDBJ whole genome shotgun (WGS) entry which is preliminary data.</text>
</comment>
<name>A0AAD9RF69_9HYME</name>
<dbReference type="Proteomes" id="UP001258017">
    <property type="component" value="Unassembled WGS sequence"/>
</dbReference>
<dbReference type="AlphaFoldDB" id="A0AAD9RF69"/>
<dbReference type="Gene3D" id="3.60.10.10">
    <property type="entry name" value="Endonuclease/exonuclease/phosphatase"/>
    <property type="match status" value="1"/>
</dbReference>